<dbReference type="Proteomes" id="UP001152747">
    <property type="component" value="Unassembled WGS sequence"/>
</dbReference>
<reference evidence="1" key="1">
    <citation type="submission" date="2022-11" db="EMBL/GenBank/DDBJ databases">
        <authorList>
            <person name="Kikuchi T."/>
        </authorList>
    </citation>
    <scope>NUCLEOTIDE SEQUENCE</scope>
    <source>
        <strain evidence="1">PS1010</strain>
    </source>
</reference>
<sequence length="70" mass="8497">MDNQNIIAQLRLENKRLRKNMTGIIIQINQLKEGQKWLQEKVRLLNIMKDELKKKMLEIQLAMEEMKENF</sequence>
<protein>
    <submittedName>
        <fullName evidence="1">Uncharacterized protein</fullName>
    </submittedName>
</protein>
<organism evidence="1 2">
    <name type="scientific">Caenorhabditis angaria</name>
    <dbReference type="NCBI Taxonomy" id="860376"/>
    <lineage>
        <taxon>Eukaryota</taxon>
        <taxon>Metazoa</taxon>
        <taxon>Ecdysozoa</taxon>
        <taxon>Nematoda</taxon>
        <taxon>Chromadorea</taxon>
        <taxon>Rhabditida</taxon>
        <taxon>Rhabditina</taxon>
        <taxon>Rhabditomorpha</taxon>
        <taxon>Rhabditoidea</taxon>
        <taxon>Rhabditidae</taxon>
        <taxon>Peloderinae</taxon>
        <taxon>Caenorhabditis</taxon>
    </lineage>
</organism>
<dbReference type="EMBL" id="CANHGI010000002">
    <property type="protein sequence ID" value="CAI5443545.1"/>
    <property type="molecule type" value="Genomic_DNA"/>
</dbReference>
<evidence type="ECO:0000313" key="1">
    <source>
        <dbReference type="EMBL" id="CAI5443545.1"/>
    </source>
</evidence>
<gene>
    <name evidence="1" type="ORF">CAMP_LOCUS6182</name>
</gene>
<proteinExistence type="predicted"/>
<name>A0A9P1N0M2_9PELO</name>
<dbReference type="AlphaFoldDB" id="A0A9P1N0M2"/>
<comment type="caution">
    <text evidence="1">The sequence shown here is derived from an EMBL/GenBank/DDBJ whole genome shotgun (WGS) entry which is preliminary data.</text>
</comment>
<evidence type="ECO:0000313" key="2">
    <source>
        <dbReference type="Proteomes" id="UP001152747"/>
    </source>
</evidence>
<accession>A0A9P1N0M2</accession>
<keyword evidence="2" id="KW-1185">Reference proteome</keyword>